<sequence>MPKKKDKKQDEDKKTKKKESVADKTEPDDSEKDLYRTQIRYLNEQLERYQLKCDELEKQRKDFDAQYSTLEKEKKDIVQYLKRALLEKEDEVDELSERMQSQRQAAEKDRDALQLQHSQQRQELQDHNDKLAAVNVTLVARLANLEEFQKQKEQLISNMESLEKQLSGQEEEHKATIHSLEMKALLEKKRLETEMESHVAAMAAEVQHLVDQKVPETTRLTVQENNEVKARFSQLSEQAQVLVEENTALRVKKSQLSVDVDILEQTLSGITRESCIRKKVVAQLTEKCQQLQVKLNDSRQEVEQLQTEHKGVLAELEALRLDRAAASEQCDESRAEVSQLEAELLEERRRRIRTKSNMQEAAVTLRQVLMEAHAEQDPEVDSVVQWRQLMQKLLVVLDRPAPLRNDSSLTGSTAESEQVNELQTSDPAAAARNRAEGTINPALSFQLQLGLAPRPALKHKHVLTGTGAGPSSTHLPLHRKPAGQKTTRSANLTQTDSSGRFLTSRNSFAKLKSQ</sequence>
<evidence type="ECO:0000256" key="4">
    <source>
        <dbReference type="ARBA" id="ARBA00023054"/>
    </source>
</evidence>
<feature type="compositionally biased region" description="Basic and acidic residues" evidence="8">
    <location>
        <begin position="7"/>
        <end position="34"/>
    </location>
</feature>
<reference evidence="9 10" key="1">
    <citation type="submission" date="2024-01" db="EMBL/GenBank/DDBJ databases">
        <authorList>
            <person name="Alioto T."/>
            <person name="Alioto T."/>
            <person name="Gomez Garrido J."/>
        </authorList>
    </citation>
    <scope>NUCLEOTIDE SEQUENCE [LARGE SCALE GENOMIC DNA]</scope>
</reference>
<dbReference type="GO" id="GO:0036064">
    <property type="term" value="C:ciliary basal body"/>
    <property type="evidence" value="ECO:0007669"/>
    <property type="project" value="TreeGrafter"/>
</dbReference>
<accession>A0AAV1PV21</accession>
<dbReference type="EMBL" id="CAWUFR010000322">
    <property type="protein sequence ID" value="CAK6975877.1"/>
    <property type="molecule type" value="Genomic_DNA"/>
</dbReference>
<evidence type="ECO:0000256" key="1">
    <source>
        <dbReference type="ARBA" id="ARBA00004138"/>
    </source>
</evidence>
<comment type="caution">
    <text evidence="9">The sequence shown here is derived from an EMBL/GenBank/DDBJ whole genome shotgun (WGS) entry which is preliminary data.</text>
</comment>
<gene>
    <name evidence="9" type="ORF">FSCOSCO3_A031973</name>
</gene>
<evidence type="ECO:0000313" key="10">
    <source>
        <dbReference type="Proteomes" id="UP001314229"/>
    </source>
</evidence>
<feature type="compositionally biased region" description="Low complexity" evidence="8">
    <location>
        <begin position="113"/>
        <end position="122"/>
    </location>
</feature>
<keyword evidence="10" id="KW-1185">Reference proteome</keyword>
<evidence type="ECO:0000256" key="3">
    <source>
        <dbReference type="ARBA" id="ARBA00014087"/>
    </source>
</evidence>
<evidence type="ECO:0000256" key="8">
    <source>
        <dbReference type="SAM" id="MobiDB-lite"/>
    </source>
</evidence>
<name>A0AAV1PV21_SCOSC</name>
<proteinExistence type="inferred from homology"/>
<comment type="subcellular location">
    <subcellularLocation>
        <location evidence="1">Cell projection</location>
        <location evidence="1">Cilium</location>
    </subcellularLocation>
</comment>
<dbReference type="GO" id="GO:0008017">
    <property type="term" value="F:microtubule binding"/>
    <property type="evidence" value="ECO:0007669"/>
    <property type="project" value="TreeGrafter"/>
</dbReference>
<evidence type="ECO:0000256" key="5">
    <source>
        <dbReference type="ARBA" id="ARBA00023069"/>
    </source>
</evidence>
<feature type="compositionally biased region" description="Polar residues" evidence="8">
    <location>
        <begin position="484"/>
        <end position="514"/>
    </location>
</feature>
<protein>
    <recommendedName>
        <fullName evidence="3">Cilia- and flagella-associated protein 157</fullName>
    </recommendedName>
</protein>
<dbReference type="InterPro" id="IPR038844">
    <property type="entry name" value="CFAP157"/>
</dbReference>
<feature type="region of interest" description="Disordered" evidence="8">
    <location>
        <begin position="91"/>
        <end position="127"/>
    </location>
</feature>
<dbReference type="PANTHER" id="PTHR31954">
    <property type="entry name" value="CILIA- AND FLAGELLA-ASSOCIATED PROTEIN 157"/>
    <property type="match status" value="1"/>
</dbReference>
<keyword evidence="4 7" id="KW-0175">Coiled coil</keyword>
<feature type="coiled-coil region" evidence="7">
    <location>
        <begin position="281"/>
        <end position="357"/>
    </location>
</feature>
<feature type="compositionally biased region" description="Polar residues" evidence="8">
    <location>
        <begin position="405"/>
        <end position="426"/>
    </location>
</feature>
<evidence type="ECO:0000256" key="6">
    <source>
        <dbReference type="ARBA" id="ARBA00023273"/>
    </source>
</evidence>
<dbReference type="GO" id="GO:0007288">
    <property type="term" value="P:sperm axoneme assembly"/>
    <property type="evidence" value="ECO:0007669"/>
    <property type="project" value="TreeGrafter"/>
</dbReference>
<keyword evidence="6" id="KW-0966">Cell projection</keyword>
<dbReference type="Proteomes" id="UP001314229">
    <property type="component" value="Unassembled WGS sequence"/>
</dbReference>
<organism evidence="9 10">
    <name type="scientific">Scomber scombrus</name>
    <name type="common">Atlantic mackerel</name>
    <name type="synonym">Scomber vernalis</name>
    <dbReference type="NCBI Taxonomy" id="13677"/>
    <lineage>
        <taxon>Eukaryota</taxon>
        <taxon>Metazoa</taxon>
        <taxon>Chordata</taxon>
        <taxon>Craniata</taxon>
        <taxon>Vertebrata</taxon>
        <taxon>Euteleostomi</taxon>
        <taxon>Actinopterygii</taxon>
        <taxon>Neopterygii</taxon>
        <taxon>Teleostei</taxon>
        <taxon>Neoteleostei</taxon>
        <taxon>Acanthomorphata</taxon>
        <taxon>Pelagiaria</taxon>
        <taxon>Scombriformes</taxon>
        <taxon>Scombridae</taxon>
        <taxon>Scomber</taxon>
    </lineage>
</organism>
<feature type="region of interest" description="Disordered" evidence="8">
    <location>
        <begin position="402"/>
        <end position="427"/>
    </location>
</feature>
<comment type="similarity">
    <text evidence="2">Belongs to the CFAP157 family.</text>
</comment>
<keyword evidence="5" id="KW-0969">Cilium</keyword>
<feature type="region of interest" description="Disordered" evidence="8">
    <location>
        <begin position="1"/>
        <end position="34"/>
    </location>
</feature>
<evidence type="ECO:0000313" key="9">
    <source>
        <dbReference type="EMBL" id="CAK6975877.1"/>
    </source>
</evidence>
<evidence type="ECO:0000256" key="7">
    <source>
        <dbReference type="SAM" id="Coils"/>
    </source>
</evidence>
<evidence type="ECO:0000256" key="2">
    <source>
        <dbReference type="ARBA" id="ARBA00010841"/>
    </source>
</evidence>
<dbReference type="PANTHER" id="PTHR31954:SF1">
    <property type="entry name" value="CILIA- AND FLAGELLA-ASSOCIATED PROTEIN 157"/>
    <property type="match status" value="1"/>
</dbReference>
<feature type="region of interest" description="Disordered" evidence="8">
    <location>
        <begin position="461"/>
        <end position="514"/>
    </location>
</feature>
<keyword evidence="9" id="KW-0282">Flagellum</keyword>
<dbReference type="AlphaFoldDB" id="A0AAV1PV21"/>